<organism evidence="1">
    <name type="scientific">Trepomonas sp. PC1</name>
    <dbReference type="NCBI Taxonomy" id="1076344"/>
    <lineage>
        <taxon>Eukaryota</taxon>
        <taxon>Metamonada</taxon>
        <taxon>Diplomonadida</taxon>
        <taxon>Hexamitidae</taxon>
        <taxon>Hexamitinae</taxon>
        <taxon>Trepomonas</taxon>
    </lineage>
</organism>
<sequence length="379" mass="43529">KFIKISLIFSLKTFSVIHIHESRLNSFISMKLSRQEHGSSCLFQIFTIVVEKFEQNIIETAWQQLQDIYQFTKWRLQGEFLCGNYPSSPVCVSDDDTHKYAAQHLTDRIASLYYHNSSSQTKLTFCLNHCIFDLFSHVTLYNQFFQLIQGRIVTKVDHDSLSNYQLLYESTLPQQPYNKFEFQQGLAFPNKTVSKFIDNKIKKKIIQIAKQIGVKTYSLLASCFIKSLQIYSQQKLKSVTLLCPFSQRKNLNTQKLGFMVELLVLEVLVSEIDEMSQQISDQMSDTSLNSKQFVQSRSASEVQFGSCLFSYGSQDVTLEVQATSVQLSSQLQFEGHQFPMMTVFNQLDGLVFNIDLEGPIASAVAQQVLTYMVNLIQEM</sequence>
<feature type="non-terminal residue" evidence="1">
    <location>
        <position position="1"/>
    </location>
</feature>
<reference evidence="1" key="1">
    <citation type="submission" date="2015-07" db="EMBL/GenBank/DDBJ databases">
        <title>Adaptation to a free-living lifestyle via gene acquisitions in the diplomonad Trepomonas sp. PC1.</title>
        <authorList>
            <person name="Xu F."/>
            <person name="Jerlstrom-Hultqvist J."/>
            <person name="Kolisko M."/>
            <person name="Simpson A.G.B."/>
            <person name="Roger A.J."/>
            <person name="Svard S.G."/>
            <person name="Andersson J.O."/>
        </authorList>
    </citation>
    <scope>NUCLEOTIDE SEQUENCE</scope>
    <source>
        <strain evidence="1">PC1</strain>
    </source>
</reference>
<evidence type="ECO:0008006" key="2">
    <source>
        <dbReference type="Google" id="ProtNLM"/>
    </source>
</evidence>
<dbReference type="AlphaFoldDB" id="A0A146K0L8"/>
<dbReference type="EMBL" id="GDID01007395">
    <property type="protein sequence ID" value="JAP89211.1"/>
    <property type="molecule type" value="Transcribed_RNA"/>
</dbReference>
<proteinExistence type="predicted"/>
<name>A0A146K0L8_9EUKA</name>
<accession>A0A146K0L8</accession>
<evidence type="ECO:0000313" key="1">
    <source>
        <dbReference type="EMBL" id="JAP89211.1"/>
    </source>
</evidence>
<gene>
    <name evidence="1" type="ORF">TPC1_31294</name>
</gene>
<protein>
    <recommendedName>
        <fullName evidence="2">Condensation domain-containing protein</fullName>
    </recommendedName>
</protein>